<evidence type="ECO:0000256" key="8">
    <source>
        <dbReference type="PIRSR" id="PIRSR016262-2"/>
    </source>
</evidence>
<organism evidence="11 12">
    <name type="scientific">Armadillidium nasatum</name>
    <dbReference type="NCBI Taxonomy" id="96803"/>
    <lineage>
        <taxon>Eukaryota</taxon>
        <taxon>Metazoa</taxon>
        <taxon>Ecdysozoa</taxon>
        <taxon>Arthropoda</taxon>
        <taxon>Crustacea</taxon>
        <taxon>Multicrustacea</taxon>
        <taxon>Malacostraca</taxon>
        <taxon>Eumalacostraca</taxon>
        <taxon>Peracarida</taxon>
        <taxon>Isopoda</taxon>
        <taxon>Oniscidea</taxon>
        <taxon>Crinocheta</taxon>
        <taxon>Armadillidiidae</taxon>
        <taxon>Armadillidium</taxon>
    </lineage>
</organism>
<feature type="domain" description="BPL/LPL catalytic" evidence="10">
    <location>
        <begin position="37"/>
        <end position="216"/>
    </location>
</feature>
<dbReference type="EC" id="2.3.1.181" evidence="6"/>
<dbReference type="InterPro" id="IPR000544">
    <property type="entry name" value="Octanoyltransferase"/>
</dbReference>
<evidence type="ECO:0000256" key="4">
    <source>
        <dbReference type="ARBA" id="ARBA00022679"/>
    </source>
</evidence>
<dbReference type="PANTHER" id="PTHR10993:SF7">
    <property type="entry name" value="LIPOYLTRANSFERASE 2, MITOCHONDRIAL-RELATED"/>
    <property type="match status" value="1"/>
</dbReference>
<dbReference type="Pfam" id="PF21948">
    <property type="entry name" value="LplA-B_cat"/>
    <property type="match status" value="1"/>
</dbReference>
<feature type="site" description="Lowers pKa of active site Cys" evidence="9">
    <location>
        <position position="144"/>
    </location>
</feature>
<sequence>MSKTVYVRNLGCMKYKEAWELQKSLSKEIYNNVVAKKIPNHRLLIVEHFPVYTTGIRAEDYDKKYEEKLRALGAEFYRTNRGGLITFHGPGQLTLYPLLHLKSFGKGIRWYVSALERTIIKCLHRFSINSQTSQDTGIWIGNDKICAIGIQGRHVTTHGLSLNCNNDLTWFNHITPCGLEGKGVTSVSKVLDRNVSVQEVLPTLLKAFSEVFDADLLNESEL</sequence>
<evidence type="ECO:0000256" key="6">
    <source>
        <dbReference type="PIRNR" id="PIRNR016262"/>
    </source>
</evidence>
<evidence type="ECO:0000313" key="11">
    <source>
        <dbReference type="EMBL" id="KAB7497110.1"/>
    </source>
</evidence>
<proteinExistence type="inferred from homology"/>
<dbReference type="EMBL" id="SEYY01020693">
    <property type="protein sequence ID" value="KAB7497110.1"/>
    <property type="molecule type" value="Genomic_DNA"/>
</dbReference>
<dbReference type="CDD" id="cd16444">
    <property type="entry name" value="LipB"/>
    <property type="match status" value="1"/>
</dbReference>
<dbReference type="Proteomes" id="UP000326759">
    <property type="component" value="Unassembled WGS sequence"/>
</dbReference>
<dbReference type="GO" id="GO:0033819">
    <property type="term" value="F:lipoyl(octanoyl) transferase activity"/>
    <property type="evidence" value="ECO:0007669"/>
    <property type="project" value="UniProtKB-EC"/>
</dbReference>
<dbReference type="NCBIfam" id="TIGR00214">
    <property type="entry name" value="lipB"/>
    <property type="match status" value="1"/>
</dbReference>
<name>A0A5N5SWR1_9CRUS</name>
<dbReference type="GO" id="GO:0005739">
    <property type="term" value="C:mitochondrion"/>
    <property type="evidence" value="ECO:0007669"/>
    <property type="project" value="UniProtKB-SubCell"/>
</dbReference>
<dbReference type="OrthoDB" id="19908at2759"/>
<reference evidence="11 12" key="1">
    <citation type="journal article" date="2019" name="PLoS Biol.">
        <title>Sex chromosomes control vertical transmission of feminizing Wolbachia symbionts in an isopod.</title>
        <authorList>
            <person name="Becking T."/>
            <person name="Chebbi M.A."/>
            <person name="Giraud I."/>
            <person name="Moumen B."/>
            <person name="Laverre T."/>
            <person name="Caubet Y."/>
            <person name="Peccoud J."/>
            <person name="Gilbert C."/>
            <person name="Cordaux R."/>
        </authorList>
    </citation>
    <scope>NUCLEOTIDE SEQUENCE [LARGE SCALE GENOMIC DNA]</scope>
    <source>
        <strain evidence="11">ANa2</strain>
        <tissue evidence="11">Whole body excluding digestive tract and cuticle</tissue>
    </source>
</reference>
<comment type="catalytic activity">
    <reaction evidence="6">
        <text>octanoyl-[ACP] + L-lysyl-[protein] = N(6)-octanoyl-L-lysyl-[protein] + holo-[ACP] + H(+)</text>
        <dbReference type="Rhea" id="RHEA:17665"/>
        <dbReference type="Rhea" id="RHEA-COMP:9636"/>
        <dbReference type="Rhea" id="RHEA-COMP:9685"/>
        <dbReference type="Rhea" id="RHEA-COMP:9752"/>
        <dbReference type="Rhea" id="RHEA-COMP:9928"/>
        <dbReference type="ChEBI" id="CHEBI:15378"/>
        <dbReference type="ChEBI" id="CHEBI:29969"/>
        <dbReference type="ChEBI" id="CHEBI:64479"/>
        <dbReference type="ChEBI" id="CHEBI:78463"/>
        <dbReference type="ChEBI" id="CHEBI:78809"/>
        <dbReference type="EC" id="2.3.1.181"/>
    </reaction>
</comment>
<dbReference type="PANTHER" id="PTHR10993">
    <property type="entry name" value="OCTANOYLTRANSFERASE"/>
    <property type="match status" value="1"/>
</dbReference>
<evidence type="ECO:0000256" key="3">
    <source>
        <dbReference type="ARBA" id="ARBA00007907"/>
    </source>
</evidence>
<keyword evidence="12" id="KW-1185">Reference proteome</keyword>
<comment type="caution">
    <text evidence="11">The sequence shown here is derived from an EMBL/GenBank/DDBJ whole genome shotgun (WGS) entry which is preliminary data.</text>
</comment>
<dbReference type="HAMAP" id="MF_00013">
    <property type="entry name" value="LipB"/>
    <property type="match status" value="1"/>
</dbReference>
<evidence type="ECO:0000256" key="2">
    <source>
        <dbReference type="ARBA" id="ARBA00004821"/>
    </source>
</evidence>
<feature type="binding site" evidence="8">
    <location>
        <begin position="159"/>
        <end position="161"/>
    </location>
    <ligand>
        <name>substrate</name>
    </ligand>
</feature>
<evidence type="ECO:0000256" key="1">
    <source>
        <dbReference type="ARBA" id="ARBA00004173"/>
    </source>
</evidence>
<keyword evidence="6" id="KW-0496">Mitochondrion</keyword>
<evidence type="ECO:0000256" key="7">
    <source>
        <dbReference type="PIRSR" id="PIRSR016262-1"/>
    </source>
</evidence>
<protein>
    <recommendedName>
        <fullName evidence="6">Octanoyl-[acyl-carrier-protein]:protein N-octanoyltransferase LIPT2, mitochondrial</fullName>
        <ecNumber evidence="6">2.3.1.181</ecNumber>
    </recommendedName>
</protein>
<evidence type="ECO:0000256" key="5">
    <source>
        <dbReference type="ARBA" id="ARBA00023315"/>
    </source>
</evidence>
<feature type="binding site" evidence="8">
    <location>
        <begin position="147"/>
        <end position="149"/>
    </location>
    <ligand>
        <name>substrate</name>
    </ligand>
</feature>
<comment type="pathway">
    <text evidence="2 6">Protein modification; protein lipoylation via endogenous pathway; protein N(6)-(lipoyl)lysine from octanoyl-[acyl-carrier-protein]: step 1/2.</text>
</comment>
<accession>A0A5N5SWR1</accession>
<dbReference type="GO" id="GO:0009249">
    <property type="term" value="P:protein lipoylation"/>
    <property type="evidence" value="ECO:0007669"/>
    <property type="project" value="InterPro"/>
</dbReference>
<dbReference type="PROSITE" id="PS01313">
    <property type="entry name" value="LIPB"/>
    <property type="match status" value="1"/>
</dbReference>
<feature type="binding site" evidence="8">
    <location>
        <begin position="81"/>
        <end position="88"/>
    </location>
    <ligand>
        <name>substrate</name>
    </ligand>
</feature>
<gene>
    <name evidence="11" type="primary">lipt2</name>
    <name evidence="11" type="ORF">Anas_06651</name>
</gene>
<dbReference type="PIRSF" id="PIRSF016262">
    <property type="entry name" value="LPLase"/>
    <property type="match status" value="1"/>
</dbReference>
<feature type="active site" description="Acyl-thioester intermediate" evidence="7">
    <location>
        <position position="177"/>
    </location>
</feature>
<dbReference type="InterPro" id="IPR045864">
    <property type="entry name" value="aa-tRNA-synth_II/BPL/LPL"/>
</dbReference>
<dbReference type="InterPro" id="IPR020605">
    <property type="entry name" value="Octanoyltransferase_CS"/>
</dbReference>
<comment type="similarity">
    <text evidence="3 6">Belongs to the LipB family.</text>
</comment>
<dbReference type="UniPathway" id="UPA00538">
    <property type="reaction ID" value="UER00592"/>
</dbReference>
<dbReference type="NCBIfam" id="NF010925">
    <property type="entry name" value="PRK14345.1"/>
    <property type="match status" value="1"/>
</dbReference>
<evidence type="ECO:0000313" key="12">
    <source>
        <dbReference type="Proteomes" id="UP000326759"/>
    </source>
</evidence>
<comment type="function">
    <text evidence="6">Catalyzes the transfer of endogenously produced octanoic acid from octanoyl-acyl-carrier-protein onto the lipoyl domains of lipoate-dependent enzymes. Lipoyl-ACP can also act as a substrate although octanoyl-ACP is likely to be the physiological substrate.</text>
</comment>
<comment type="subcellular location">
    <subcellularLocation>
        <location evidence="1 6">Mitochondrion</location>
    </subcellularLocation>
</comment>
<evidence type="ECO:0000256" key="9">
    <source>
        <dbReference type="PIRSR" id="PIRSR016262-3"/>
    </source>
</evidence>
<keyword evidence="4 6" id="KW-0808">Transferase</keyword>
<keyword evidence="5 6" id="KW-0012">Acyltransferase</keyword>
<dbReference type="PROSITE" id="PS51733">
    <property type="entry name" value="BPL_LPL_CATALYTIC"/>
    <property type="match status" value="1"/>
</dbReference>
<dbReference type="AlphaFoldDB" id="A0A5N5SWR1"/>
<dbReference type="InterPro" id="IPR004143">
    <property type="entry name" value="BPL_LPL_catalytic"/>
</dbReference>
<dbReference type="SUPFAM" id="SSF55681">
    <property type="entry name" value="Class II aaRS and biotin synthetases"/>
    <property type="match status" value="1"/>
</dbReference>
<dbReference type="FunFam" id="3.30.930.10:FF:000035">
    <property type="entry name" value="Putative lipoyltransferase 2, mitochondrial"/>
    <property type="match status" value="1"/>
</dbReference>
<dbReference type="Gene3D" id="3.30.930.10">
    <property type="entry name" value="Bira Bifunctional Protein, Domain 2"/>
    <property type="match status" value="1"/>
</dbReference>
<evidence type="ECO:0000259" key="10">
    <source>
        <dbReference type="PROSITE" id="PS51733"/>
    </source>
</evidence>